<evidence type="ECO:0000313" key="3">
    <source>
        <dbReference type="Proteomes" id="UP000482960"/>
    </source>
</evidence>
<dbReference type="AlphaFoldDB" id="A0A6V8L483"/>
<organism evidence="2 3">
    <name type="scientific">Phytohabitans rumicis</name>
    <dbReference type="NCBI Taxonomy" id="1076125"/>
    <lineage>
        <taxon>Bacteria</taxon>
        <taxon>Bacillati</taxon>
        <taxon>Actinomycetota</taxon>
        <taxon>Actinomycetes</taxon>
        <taxon>Micromonosporales</taxon>
        <taxon>Micromonosporaceae</taxon>
    </lineage>
</organism>
<dbReference type="RefSeq" id="WP_246277659.1">
    <property type="nucleotide sequence ID" value="NZ_BAABJB010000042.1"/>
</dbReference>
<dbReference type="Proteomes" id="UP000482960">
    <property type="component" value="Unassembled WGS sequence"/>
</dbReference>
<proteinExistence type="predicted"/>
<feature type="compositionally biased region" description="Basic and acidic residues" evidence="1">
    <location>
        <begin position="1"/>
        <end position="10"/>
    </location>
</feature>
<protein>
    <recommendedName>
        <fullName evidence="4">UspA domain-containing protein</fullName>
    </recommendedName>
</protein>
<accession>A0A6V8L483</accession>
<reference evidence="2 3" key="1">
    <citation type="submission" date="2020-03" db="EMBL/GenBank/DDBJ databases">
        <title>Whole genome shotgun sequence of Phytohabitans rumicis NBRC 108638.</title>
        <authorList>
            <person name="Komaki H."/>
            <person name="Tamura T."/>
        </authorList>
    </citation>
    <scope>NUCLEOTIDE SEQUENCE [LARGE SCALE GENOMIC DNA]</scope>
    <source>
        <strain evidence="2 3">NBRC 108638</strain>
    </source>
</reference>
<dbReference type="EMBL" id="BLPG01000001">
    <property type="protein sequence ID" value="GFJ87475.1"/>
    <property type="molecule type" value="Genomic_DNA"/>
</dbReference>
<reference evidence="2 3" key="2">
    <citation type="submission" date="2020-03" db="EMBL/GenBank/DDBJ databases">
        <authorList>
            <person name="Ichikawa N."/>
            <person name="Kimura A."/>
            <person name="Kitahashi Y."/>
            <person name="Uohara A."/>
        </authorList>
    </citation>
    <scope>NUCLEOTIDE SEQUENCE [LARGE SCALE GENOMIC DNA]</scope>
    <source>
        <strain evidence="2 3">NBRC 108638</strain>
    </source>
</reference>
<evidence type="ECO:0000256" key="1">
    <source>
        <dbReference type="SAM" id="MobiDB-lite"/>
    </source>
</evidence>
<comment type="caution">
    <text evidence="2">The sequence shown here is derived from an EMBL/GenBank/DDBJ whole genome shotgun (WGS) entry which is preliminary data.</text>
</comment>
<name>A0A6V8L483_9ACTN</name>
<evidence type="ECO:0000313" key="2">
    <source>
        <dbReference type="EMBL" id="GFJ87475.1"/>
    </source>
</evidence>
<gene>
    <name evidence="2" type="ORF">Prum_011170</name>
</gene>
<evidence type="ECO:0008006" key="4">
    <source>
        <dbReference type="Google" id="ProtNLM"/>
    </source>
</evidence>
<keyword evidence="3" id="KW-1185">Reference proteome</keyword>
<sequence length="55" mass="5957">MLARDGDRSRLGPRSLGPHTRFVIDHAPCGVLLVWPDQPPDLATLPPRPGPRHGG</sequence>
<feature type="region of interest" description="Disordered" evidence="1">
    <location>
        <begin position="1"/>
        <end position="20"/>
    </location>
</feature>